<gene>
    <name evidence="2" type="ORF">GCM10007414_00610</name>
</gene>
<organism evidence="2 3">
    <name type="scientific">Agarivorans gilvus</name>
    <dbReference type="NCBI Taxonomy" id="680279"/>
    <lineage>
        <taxon>Bacteria</taxon>
        <taxon>Pseudomonadati</taxon>
        <taxon>Pseudomonadota</taxon>
        <taxon>Gammaproteobacteria</taxon>
        <taxon>Alteromonadales</taxon>
        <taxon>Alteromonadaceae</taxon>
        <taxon>Agarivorans</taxon>
    </lineage>
</organism>
<proteinExistence type="predicted"/>
<accession>A0ABQ1HUA4</accession>
<keyword evidence="1" id="KW-0732">Signal</keyword>
<protein>
    <recommendedName>
        <fullName evidence="4">Tetratricopeptide repeat protein</fullName>
    </recommendedName>
</protein>
<evidence type="ECO:0008006" key="4">
    <source>
        <dbReference type="Google" id="ProtNLM"/>
    </source>
</evidence>
<dbReference type="Proteomes" id="UP000651977">
    <property type="component" value="Unassembled WGS sequence"/>
</dbReference>
<dbReference type="SUPFAM" id="SSF48452">
    <property type="entry name" value="TPR-like"/>
    <property type="match status" value="1"/>
</dbReference>
<evidence type="ECO:0000313" key="2">
    <source>
        <dbReference type="EMBL" id="GGA91872.1"/>
    </source>
</evidence>
<feature type="signal peptide" evidence="1">
    <location>
        <begin position="1"/>
        <end position="23"/>
    </location>
</feature>
<keyword evidence="3" id="KW-1185">Reference proteome</keyword>
<comment type="caution">
    <text evidence="2">The sequence shown here is derived from an EMBL/GenBank/DDBJ whole genome shotgun (WGS) entry which is preliminary data.</text>
</comment>
<dbReference type="EMBL" id="BMDY01000001">
    <property type="protein sequence ID" value="GGA91872.1"/>
    <property type="molecule type" value="Genomic_DNA"/>
</dbReference>
<dbReference type="InterPro" id="IPR011990">
    <property type="entry name" value="TPR-like_helical_dom_sf"/>
</dbReference>
<name>A0ABQ1HUA4_9ALTE</name>
<dbReference type="Gene3D" id="1.25.40.10">
    <property type="entry name" value="Tetratricopeptide repeat domain"/>
    <property type="match status" value="1"/>
</dbReference>
<reference evidence="3" key="1">
    <citation type="journal article" date="2019" name="Int. J. Syst. Evol. Microbiol.">
        <title>The Global Catalogue of Microorganisms (GCM) 10K type strain sequencing project: providing services to taxonomists for standard genome sequencing and annotation.</title>
        <authorList>
            <consortium name="The Broad Institute Genomics Platform"/>
            <consortium name="The Broad Institute Genome Sequencing Center for Infectious Disease"/>
            <person name="Wu L."/>
            <person name="Ma J."/>
        </authorList>
    </citation>
    <scope>NUCLEOTIDE SEQUENCE [LARGE SCALE GENOMIC DNA]</scope>
    <source>
        <strain evidence="3">CGMCC 1.10131</strain>
    </source>
</reference>
<feature type="chain" id="PRO_5045043268" description="Tetratricopeptide repeat protein" evidence="1">
    <location>
        <begin position="24"/>
        <end position="212"/>
    </location>
</feature>
<dbReference type="Pfam" id="PF14559">
    <property type="entry name" value="TPR_19"/>
    <property type="match status" value="1"/>
</dbReference>
<dbReference type="RefSeq" id="WP_157051624.1">
    <property type="nucleotide sequence ID" value="NZ_BMDY01000001.1"/>
</dbReference>
<evidence type="ECO:0000256" key="1">
    <source>
        <dbReference type="SAM" id="SignalP"/>
    </source>
</evidence>
<sequence length="212" mass="23146">MRSISVISALALLSTLSSLPAQANQTKLQEIQSNWAICQYNTPEKSEQKQCFQTLVQHTEEVLAHEPPTPALTVWLAINKASLAGVKGGLGALSLAKEAKALLEQVIETAPETLDGSAYTSLGSLYYKVPGWPIGFGDDGKAEQLLKQALAINPNGIDPNYFYGDFLLEEGRNQEAKMYFTKALNAAPRAERPLADQGRRQEINLKMAKLTD</sequence>
<evidence type="ECO:0000313" key="3">
    <source>
        <dbReference type="Proteomes" id="UP000651977"/>
    </source>
</evidence>